<evidence type="ECO:0000256" key="2">
    <source>
        <dbReference type="SAM" id="Phobius"/>
    </source>
</evidence>
<dbReference type="GO" id="GO:0005811">
    <property type="term" value="C:lipid droplet"/>
    <property type="evidence" value="ECO:0007669"/>
    <property type="project" value="TreeGrafter"/>
</dbReference>
<dbReference type="GO" id="GO:0005886">
    <property type="term" value="C:plasma membrane"/>
    <property type="evidence" value="ECO:0007669"/>
    <property type="project" value="TreeGrafter"/>
</dbReference>
<keyword evidence="2" id="KW-1133">Transmembrane helix</keyword>
<sequence length="420" mass="46164">MSFKKHGRQYDVVVFGATGYTGLMTAEHISSQFPTDTKWAVAGRSEEKLKKVVSECKALNPDRVQPEIEICNLNDADLLALAKKTFVLITTVGPYACYGEHAFKACAEAGTHYLDCTGEAVWSLSMIKIYEAKAKETGAMLFPQSGIESAPSDILTWSLAQLIRSEFSAPVSDVVVAIHELRSAPSGGTLATVFGLFEMYSPQEVVESHRPYALSPVPNPQPEPSSSLLSKLTGLYTIPNLGLLHTSITAGTNAAVVQRSWGLFKQEPSRQQQFYGPKFTYREFMKARNFLIGMAMHYGLIIGGVLLMFVPPFRRLMRQFVFQPGQGPDKEEAAKDYIEFRAVATPDVEPSNGKQATVKAWYAGSMYYLTATFLAQGAATILQDDLKLKGGIYTPACLGQGYVDRLNATGFKMETRTIDL</sequence>
<keyword evidence="2" id="KW-0472">Membrane</keyword>
<name>A0A1Y2EDF0_9PEZI</name>
<proteinExistence type="inferred from homology"/>
<accession>A0A1Y2EDF0</accession>
<dbReference type="EMBL" id="MCFJ01000002">
    <property type="protein sequence ID" value="ORY69591.1"/>
    <property type="molecule type" value="Genomic_DNA"/>
</dbReference>
<dbReference type="Proteomes" id="UP000193689">
    <property type="component" value="Unassembled WGS sequence"/>
</dbReference>
<evidence type="ECO:0000259" key="3">
    <source>
        <dbReference type="Pfam" id="PF03435"/>
    </source>
</evidence>
<dbReference type="AlphaFoldDB" id="A0A1Y2EDF0"/>
<reference evidence="4 5" key="1">
    <citation type="submission" date="2016-07" db="EMBL/GenBank/DDBJ databases">
        <title>Pervasive Adenine N6-methylation of Active Genes in Fungi.</title>
        <authorList>
            <consortium name="DOE Joint Genome Institute"/>
            <person name="Mondo S.J."/>
            <person name="Dannebaum R.O."/>
            <person name="Kuo R.C."/>
            <person name="Labutti K."/>
            <person name="Haridas S."/>
            <person name="Kuo A."/>
            <person name="Salamov A."/>
            <person name="Ahrendt S.R."/>
            <person name="Lipzen A."/>
            <person name="Sullivan W."/>
            <person name="Andreopoulos W.B."/>
            <person name="Clum A."/>
            <person name="Lindquist E."/>
            <person name="Daum C."/>
            <person name="Ramamoorthy G.K."/>
            <person name="Gryganskyi A."/>
            <person name="Culley D."/>
            <person name="Magnuson J.K."/>
            <person name="James T.Y."/>
            <person name="O'Malley M.A."/>
            <person name="Stajich J.E."/>
            <person name="Spatafora J.W."/>
            <person name="Visel A."/>
            <person name="Grigoriev I.V."/>
        </authorList>
    </citation>
    <scope>NUCLEOTIDE SEQUENCE [LARGE SCALE GENOMIC DNA]</scope>
    <source>
        <strain evidence="4 5">CBS 129021</strain>
    </source>
</reference>
<dbReference type="GO" id="GO:0005739">
    <property type="term" value="C:mitochondrion"/>
    <property type="evidence" value="ECO:0007669"/>
    <property type="project" value="TreeGrafter"/>
</dbReference>
<dbReference type="InterPro" id="IPR005097">
    <property type="entry name" value="Sacchrp_dh_NADP-bd"/>
</dbReference>
<dbReference type="InParanoid" id="A0A1Y2EDF0"/>
<comment type="similarity">
    <text evidence="1">Belongs to the saccharopine dehydrogenase family.</text>
</comment>
<dbReference type="InterPro" id="IPR036291">
    <property type="entry name" value="NAD(P)-bd_dom_sf"/>
</dbReference>
<comment type="caution">
    <text evidence="4">The sequence shown here is derived from an EMBL/GenBank/DDBJ whole genome shotgun (WGS) entry which is preliminary data.</text>
</comment>
<evidence type="ECO:0000313" key="4">
    <source>
        <dbReference type="EMBL" id="ORY69591.1"/>
    </source>
</evidence>
<dbReference type="GeneID" id="63781937"/>
<dbReference type="Pfam" id="PF03435">
    <property type="entry name" value="Sacchrp_dh_NADP"/>
    <property type="match status" value="1"/>
</dbReference>
<dbReference type="OrthoDB" id="10268090at2759"/>
<dbReference type="SUPFAM" id="SSF51735">
    <property type="entry name" value="NAD(P)-binding Rossmann-fold domains"/>
    <property type="match status" value="1"/>
</dbReference>
<keyword evidence="5" id="KW-1185">Reference proteome</keyword>
<protein>
    <submittedName>
        <fullName evidence="4">Saccharopine dehydrogenase-domain-containing protein</fullName>
    </submittedName>
</protein>
<evidence type="ECO:0000313" key="5">
    <source>
        <dbReference type="Proteomes" id="UP000193689"/>
    </source>
</evidence>
<dbReference type="PANTHER" id="PTHR12286:SF5">
    <property type="entry name" value="SACCHAROPINE DEHYDROGENASE-LIKE OXIDOREDUCTASE"/>
    <property type="match status" value="1"/>
</dbReference>
<feature type="transmembrane region" description="Helical" evidence="2">
    <location>
        <begin position="290"/>
        <end position="310"/>
    </location>
</feature>
<dbReference type="Gene3D" id="3.40.50.720">
    <property type="entry name" value="NAD(P)-binding Rossmann-like Domain"/>
    <property type="match status" value="1"/>
</dbReference>
<dbReference type="GO" id="GO:0009247">
    <property type="term" value="P:glycolipid biosynthetic process"/>
    <property type="evidence" value="ECO:0007669"/>
    <property type="project" value="TreeGrafter"/>
</dbReference>
<evidence type="ECO:0000256" key="1">
    <source>
        <dbReference type="ARBA" id="ARBA00038048"/>
    </source>
</evidence>
<dbReference type="InterPro" id="IPR051276">
    <property type="entry name" value="Saccharopine_DH-like_oxidrdct"/>
</dbReference>
<dbReference type="RefSeq" id="XP_040719541.1">
    <property type="nucleotide sequence ID" value="XM_040865725.1"/>
</dbReference>
<gene>
    <name evidence="4" type="ORF">BCR38DRAFT_88553</name>
</gene>
<organism evidence="4 5">
    <name type="scientific">Pseudomassariella vexata</name>
    <dbReference type="NCBI Taxonomy" id="1141098"/>
    <lineage>
        <taxon>Eukaryota</taxon>
        <taxon>Fungi</taxon>
        <taxon>Dikarya</taxon>
        <taxon>Ascomycota</taxon>
        <taxon>Pezizomycotina</taxon>
        <taxon>Sordariomycetes</taxon>
        <taxon>Xylariomycetidae</taxon>
        <taxon>Amphisphaeriales</taxon>
        <taxon>Pseudomassariaceae</taxon>
        <taxon>Pseudomassariella</taxon>
    </lineage>
</organism>
<keyword evidence="2" id="KW-0812">Transmembrane</keyword>
<dbReference type="PANTHER" id="PTHR12286">
    <property type="entry name" value="SACCHAROPINE DEHYDROGENASE-LIKE OXIDOREDUCTASE"/>
    <property type="match status" value="1"/>
</dbReference>
<feature type="domain" description="Saccharopine dehydrogenase NADP binding" evidence="3">
    <location>
        <begin position="12"/>
        <end position="140"/>
    </location>
</feature>